<reference evidence="1 2" key="1">
    <citation type="submission" date="2019-03" db="EMBL/GenBank/DDBJ databases">
        <title>The genome sequence of Nitrosococcus wardiae strain D1FHST reveals the archetypal metabolic capacity of ammonia-oxidizing Gammaproteobacteria.</title>
        <authorList>
            <person name="Wang L."/>
            <person name="Lim C.K."/>
            <person name="Hanson T.E."/>
            <person name="Dang H."/>
            <person name="Klotz M.G."/>
        </authorList>
    </citation>
    <scope>NUCLEOTIDE SEQUENCE [LARGE SCALE GENOMIC DNA]</scope>
    <source>
        <strain evidence="1 2">D1FHS</strain>
    </source>
</reference>
<dbReference type="AlphaFoldDB" id="A0A4P7C4H9"/>
<dbReference type="RefSeq" id="WP_134359091.1">
    <property type="nucleotide sequence ID" value="NZ_CP038033.1"/>
</dbReference>
<dbReference type="KEGG" id="nwr:E3U44_15940"/>
<accession>A0A4P7C4H9</accession>
<organism evidence="1 2">
    <name type="scientific">Nitrosococcus wardiae</name>
    <dbReference type="NCBI Taxonomy" id="1814290"/>
    <lineage>
        <taxon>Bacteria</taxon>
        <taxon>Pseudomonadati</taxon>
        <taxon>Pseudomonadota</taxon>
        <taxon>Gammaproteobacteria</taxon>
        <taxon>Chromatiales</taxon>
        <taxon>Chromatiaceae</taxon>
        <taxon>Nitrosococcus</taxon>
    </lineage>
</organism>
<name>A0A4P7C4H9_9GAMM</name>
<dbReference type="EMBL" id="CP038033">
    <property type="protein sequence ID" value="QBQ55836.1"/>
    <property type="molecule type" value="Genomic_DNA"/>
</dbReference>
<gene>
    <name evidence="1" type="ORF">E3U44_15940</name>
</gene>
<proteinExistence type="predicted"/>
<dbReference type="Proteomes" id="UP000294325">
    <property type="component" value="Chromosome"/>
</dbReference>
<evidence type="ECO:0000313" key="2">
    <source>
        <dbReference type="Proteomes" id="UP000294325"/>
    </source>
</evidence>
<dbReference type="OrthoDB" id="5516399at2"/>
<protein>
    <recommendedName>
        <fullName evidence="3">Orc1-like AAA ATPase domain-containing protein</fullName>
    </recommendedName>
</protein>
<evidence type="ECO:0000313" key="1">
    <source>
        <dbReference type="EMBL" id="QBQ55836.1"/>
    </source>
</evidence>
<evidence type="ECO:0008006" key="3">
    <source>
        <dbReference type="Google" id="ProtNLM"/>
    </source>
</evidence>
<sequence>MNEQFRFINPFLSISVNEDEIWAEEENGFQDIETINQGPFKALTDDIVQVKKDPRHNTRVRFLVGNGGSGKSHLFSRLRRRMGHEAIFTFASNPPTRAEGILSWVLSKVIGGLKHPCLNGEVKPYTQLHGLLYELLRDGFRFNGTLDEFHEAAQADPELFFSKAQHYLVTQQFPQEPDLARILAHILHPERSELAFRWLAGSTNLIDQELAAIGQREPLPEEMKLPILSRLGRATVPKGTPIVLVLDQLDLMTQPALVDAFQHLFFALIDESKHWYLVVSLIDDKFDFWKSQFSTALRDRLEEPLPVVALQPLGDLKEKEALIKLRLATPELVRLRIAQGINNPLYPLGETDMRELVEGAPLYPRQLLRQAKARYSAVTRGQVEKPVKLGGEIETAFDKARAKIDENELEINKDILADRFCEVLEVLCAAEGRAFESHLGPLASEANFRGTDILLKIDGCEVRLLGHHIHQGAQFPNFMKKVMPLPRESVLIRDGKVPISGKVTSQRLTEFQKDKIFIHLPRPEIGDAYALGEVLASLREQEFAGLNTDPPPTPENIKQCLGEIPTLAQSQVAKKILALVNPHSASVSASTLPLPPMPMPTQIQAQIQVPSQDLVSAVRALMKSDRWLIFERLRRRLKTIHNLEVTPEELRKAIASEPLCHDLLRYPEDVDTVEENQILIWSVEEVYA</sequence>
<keyword evidence="2" id="KW-1185">Reference proteome</keyword>